<evidence type="ECO:0000313" key="4">
    <source>
        <dbReference type="Proteomes" id="UP001153076"/>
    </source>
</evidence>
<dbReference type="EMBL" id="JAKOGI010000019">
    <property type="protein sequence ID" value="KAJ8449681.1"/>
    <property type="molecule type" value="Genomic_DNA"/>
</dbReference>
<proteinExistence type="predicted"/>
<reference evidence="3" key="1">
    <citation type="submission" date="2022-04" db="EMBL/GenBank/DDBJ databases">
        <title>Carnegiea gigantea Genome sequencing and assembly v2.</title>
        <authorList>
            <person name="Copetti D."/>
            <person name="Sanderson M.J."/>
            <person name="Burquez A."/>
            <person name="Wojciechowski M.F."/>
        </authorList>
    </citation>
    <scope>NUCLEOTIDE SEQUENCE</scope>
    <source>
        <strain evidence="3">SGP5-SGP5p</strain>
        <tissue evidence="3">Aerial part</tissue>
    </source>
</reference>
<evidence type="ECO:0000313" key="3">
    <source>
        <dbReference type="EMBL" id="KAJ8449681.1"/>
    </source>
</evidence>
<dbReference type="PANTHER" id="PTHR33065:SF88">
    <property type="entry name" value="OS11G0104220 PROTEIN"/>
    <property type="match status" value="1"/>
</dbReference>
<gene>
    <name evidence="3" type="ORF">Cgig2_001337</name>
</gene>
<organism evidence="3 4">
    <name type="scientific">Carnegiea gigantea</name>
    <dbReference type="NCBI Taxonomy" id="171969"/>
    <lineage>
        <taxon>Eukaryota</taxon>
        <taxon>Viridiplantae</taxon>
        <taxon>Streptophyta</taxon>
        <taxon>Embryophyta</taxon>
        <taxon>Tracheophyta</taxon>
        <taxon>Spermatophyta</taxon>
        <taxon>Magnoliopsida</taxon>
        <taxon>eudicotyledons</taxon>
        <taxon>Gunneridae</taxon>
        <taxon>Pentapetalae</taxon>
        <taxon>Caryophyllales</taxon>
        <taxon>Cactineae</taxon>
        <taxon>Cactaceae</taxon>
        <taxon>Cactoideae</taxon>
        <taxon>Echinocereeae</taxon>
        <taxon>Carnegiea</taxon>
    </lineage>
</organism>
<accession>A0A9Q1KRS9</accession>
<dbReference type="Pfam" id="PF20241">
    <property type="entry name" value="DUF6598"/>
    <property type="match status" value="2"/>
</dbReference>
<dbReference type="OrthoDB" id="1744787at2759"/>
<feature type="region of interest" description="Disordered" evidence="1">
    <location>
        <begin position="251"/>
        <end position="279"/>
    </location>
</feature>
<sequence length="279" mass="31216">MTPEMETAASKPDLYEDILAAPLVQVFSVWIHSNFVDGRPCEIYGSICATEGPSTSFLYRREADESETIQELGKLSLIGPGLKIYTYDKLRMVVVQTENNFAYLYYVAFQFAVSAVVEAAIIERADDARSCFANVYGSLVASYSDNRRFCKSDDELKYLQTALFEKSSDKPLRMVVGTPIILSTSVVAVPAYSSLVIEVNLFDSQVQLASGRMEFPARSFGERTELIQSENGSVQVKVTWRNAYRCMYEERESKSGNAKDSKNGETEPSKKGRVLEENL</sequence>
<evidence type="ECO:0000259" key="2">
    <source>
        <dbReference type="Pfam" id="PF20241"/>
    </source>
</evidence>
<feature type="domain" description="DUF6598" evidence="2">
    <location>
        <begin position="86"/>
        <end position="238"/>
    </location>
</feature>
<dbReference type="InterPro" id="IPR046533">
    <property type="entry name" value="DUF6598"/>
</dbReference>
<dbReference type="PANTHER" id="PTHR33065">
    <property type="entry name" value="OS07G0486400 PROTEIN"/>
    <property type="match status" value="1"/>
</dbReference>
<comment type="caution">
    <text evidence="3">The sequence shown here is derived from an EMBL/GenBank/DDBJ whole genome shotgun (WGS) entry which is preliminary data.</text>
</comment>
<evidence type="ECO:0000256" key="1">
    <source>
        <dbReference type="SAM" id="MobiDB-lite"/>
    </source>
</evidence>
<protein>
    <recommendedName>
        <fullName evidence="2">DUF6598 domain-containing protein</fullName>
    </recommendedName>
</protein>
<feature type="domain" description="DUF6598" evidence="2">
    <location>
        <begin position="23"/>
        <end position="80"/>
    </location>
</feature>
<name>A0A9Q1KRS9_9CARY</name>
<dbReference type="Proteomes" id="UP001153076">
    <property type="component" value="Unassembled WGS sequence"/>
</dbReference>
<keyword evidence="4" id="KW-1185">Reference proteome</keyword>
<dbReference type="AlphaFoldDB" id="A0A9Q1KRS9"/>